<accession>X1NGK3</accession>
<dbReference type="NCBIfam" id="TIGR01575">
    <property type="entry name" value="rimI"/>
    <property type="match status" value="1"/>
</dbReference>
<evidence type="ECO:0000256" key="4">
    <source>
        <dbReference type="ARBA" id="ARBA00023315"/>
    </source>
</evidence>
<dbReference type="PANTHER" id="PTHR43420:SF44">
    <property type="entry name" value="ACETYLTRANSFERASE YPEA"/>
    <property type="match status" value="1"/>
</dbReference>
<keyword evidence="4" id="KW-0012">Acyltransferase</keyword>
<gene>
    <name evidence="6" type="ORF">S06H3_42945</name>
</gene>
<dbReference type="InterPro" id="IPR000182">
    <property type="entry name" value="GNAT_dom"/>
</dbReference>
<dbReference type="AlphaFoldDB" id="X1NGK3"/>
<feature type="non-terminal residue" evidence="6">
    <location>
        <position position="1"/>
    </location>
</feature>
<dbReference type="Gene3D" id="3.40.630.30">
    <property type="match status" value="1"/>
</dbReference>
<dbReference type="PROSITE" id="PS51186">
    <property type="entry name" value="GNAT"/>
    <property type="match status" value="1"/>
</dbReference>
<evidence type="ECO:0000259" key="5">
    <source>
        <dbReference type="PROSITE" id="PS51186"/>
    </source>
</evidence>
<sequence>ERVEKPEVGTPLEKNSSGLAYRVRRLFNYNRFFGYELPKSGKQYITGFAGFWIMVGEAHLTSIAVRELRRRQGIGELLLISMINLATELNAHIITLEVRASNTTAQSLYYKYGFTQAGLRHNYYIDNKEDAVIMSAENITSPPFQAHLQRLKQAHSRKWGIALYQIAR</sequence>
<dbReference type="InterPro" id="IPR006464">
    <property type="entry name" value="AcTrfase_RimI/Ard1"/>
</dbReference>
<organism evidence="6">
    <name type="scientific">marine sediment metagenome</name>
    <dbReference type="NCBI Taxonomy" id="412755"/>
    <lineage>
        <taxon>unclassified sequences</taxon>
        <taxon>metagenomes</taxon>
        <taxon>ecological metagenomes</taxon>
    </lineage>
</organism>
<keyword evidence="2" id="KW-0963">Cytoplasm</keyword>
<dbReference type="PANTHER" id="PTHR43420">
    <property type="entry name" value="ACETYLTRANSFERASE"/>
    <property type="match status" value="1"/>
</dbReference>
<dbReference type="Pfam" id="PF00583">
    <property type="entry name" value="Acetyltransf_1"/>
    <property type="match status" value="1"/>
</dbReference>
<dbReference type="CDD" id="cd04301">
    <property type="entry name" value="NAT_SF"/>
    <property type="match status" value="1"/>
</dbReference>
<comment type="similarity">
    <text evidence="1">Belongs to the acetyltransferase family. RimI subfamily.</text>
</comment>
<dbReference type="EMBL" id="BARV01026596">
    <property type="protein sequence ID" value="GAI42733.1"/>
    <property type="molecule type" value="Genomic_DNA"/>
</dbReference>
<proteinExistence type="inferred from homology"/>
<dbReference type="InterPro" id="IPR016181">
    <property type="entry name" value="Acyl_CoA_acyltransferase"/>
</dbReference>
<evidence type="ECO:0000256" key="3">
    <source>
        <dbReference type="ARBA" id="ARBA00022679"/>
    </source>
</evidence>
<name>X1NGK3_9ZZZZ</name>
<dbReference type="InterPro" id="IPR050680">
    <property type="entry name" value="YpeA/RimI_acetyltransf"/>
</dbReference>
<feature type="domain" description="N-acetyltransferase" evidence="5">
    <location>
        <begin position="1"/>
        <end position="139"/>
    </location>
</feature>
<dbReference type="GO" id="GO:0008080">
    <property type="term" value="F:N-acetyltransferase activity"/>
    <property type="evidence" value="ECO:0007669"/>
    <property type="project" value="InterPro"/>
</dbReference>
<reference evidence="6" key="1">
    <citation type="journal article" date="2014" name="Front. Microbiol.">
        <title>High frequency of phylogenetically diverse reductive dehalogenase-homologous genes in deep subseafloor sedimentary metagenomes.</title>
        <authorList>
            <person name="Kawai M."/>
            <person name="Futagami T."/>
            <person name="Toyoda A."/>
            <person name="Takaki Y."/>
            <person name="Nishi S."/>
            <person name="Hori S."/>
            <person name="Arai W."/>
            <person name="Tsubouchi T."/>
            <person name="Morono Y."/>
            <person name="Uchiyama I."/>
            <person name="Ito T."/>
            <person name="Fujiyama A."/>
            <person name="Inagaki F."/>
            <person name="Takami H."/>
        </authorList>
    </citation>
    <scope>NUCLEOTIDE SEQUENCE</scope>
    <source>
        <strain evidence="6">Expedition CK06-06</strain>
    </source>
</reference>
<evidence type="ECO:0000256" key="1">
    <source>
        <dbReference type="ARBA" id="ARBA00005395"/>
    </source>
</evidence>
<keyword evidence="3" id="KW-0808">Transferase</keyword>
<evidence type="ECO:0000313" key="6">
    <source>
        <dbReference type="EMBL" id="GAI42733.1"/>
    </source>
</evidence>
<protein>
    <recommendedName>
        <fullName evidence="5">N-acetyltransferase domain-containing protein</fullName>
    </recommendedName>
</protein>
<comment type="caution">
    <text evidence="6">The sequence shown here is derived from an EMBL/GenBank/DDBJ whole genome shotgun (WGS) entry which is preliminary data.</text>
</comment>
<dbReference type="SUPFAM" id="SSF55729">
    <property type="entry name" value="Acyl-CoA N-acyltransferases (Nat)"/>
    <property type="match status" value="1"/>
</dbReference>
<evidence type="ECO:0000256" key="2">
    <source>
        <dbReference type="ARBA" id="ARBA00022490"/>
    </source>
</evidence>